<dbReference type="KEGG" id="fes:HER31_06410"/>
<keyword evidence="6" id="KW-1185">Reference proteome</keyword>
<evidence type="ECO:0000256" key="1">
    <source>
        <dbReference type="ARBA" id="ARBA00006964"/>
    </source>
</evidence>
<dbReference type="Gene3D" id="3.40.1390.30">
    <property type="entry name" value="NIF3 (NGG1p interacting factor 3)-like"/>
    <property type="match status" value="2"/>
</dbReference>
<dbReference type="SUPFAM" id="SSF102705">
    <property type="entry name" value="NIF3 (NGG1p interacting factor 3)-like"/>
    <property type="match status" value="1"/>
</dbReference>
<name>A0A6H1UBV9_9GAMM</name>
<dbReference type="NCBIfam" id="TIGR00486">
    <property type="entry name" value="YbgI_SA1388"/>
    <property type="match status" value="1"/>
</dbReference>
<comment type="similarity">
    <text evidence="1">Belongs to the GTP cyclohydrolase I type 2/NIF3 family.</text>
</comment>
<dbReference type="PANTHER" id="PTHR13799:SF14">
    <property type="entry name" value="GTP CYCLOHYDROLASE 1 TYPE 2 HOMOLOG"/>
    <property type="match status" value="1"/>
</dbReference>
<feature type="binding site" evidence="4">
    <location>
        <position position="223"/>
    </location>
    <ligand>
        <name>a divalent metal cation</name>
        <dbReference type="ChEBI" id="CHEBI:60240"/>
        <label>1</label>
    </ligand>
</feature>
<feature type="binding site" evidence="4">
    <location>
        <position position="101"/>
    </location>
    <ligand>
        <name>a divalent metal cation</name>
        <dbReference type="ChEBI" id="CHEBI:60240"/>
        <label>1</label>
    </ligand>
</feature>
<feature type="binding site" evidence="4">
    <location>
        <position position="219"/>
    </location>
    <ligand>
        <name>a divalent metal cation</name>
        <dbReference type="ChEBI" id="CHEBI:60240"/>
        <label>1</label>
    </ligand>
</feature>
<dbReference type="PANTHER" id="PTHR13799">
    <property type="entry name" value="NGG1 INTERACTING FACTOR 3"/>
    <property type="match status" value="1"/>
</dbReference>
<accession>A0A6H1UBV9</accession>
<reference evidence="5 6" key="1">
    <citation type="submission" date="2020-04" db="EMBL/GenBank/DDBJ databases">
        <title>Ferrimonas sp. S7 isolated from sea water.</title>
        <authorList>
            <person name="Bae S.S."/>
            <person name="Baek K."/>
        </authorList>
    </citation>
    <scope>NUCLEOTIDE SEQUENCE [LARGE SCALE GENOMIC DNA]</scope>
    <source>
        <strain evidence="5 6">S7</strain>
    </source>
</reference>
<dbReference type="RefSeq" id="WP_168659786.1">
    <property type="nucleotide sequence ID" value="NZ_CP051180.1"/>
</dbReference>
<keyword evidence="3 4" id="KW-0479">Metal-binding</keyword>
<dbReference type="GO" id="GO:0046872">
    <property type="term" value="F:metal ion binding"/>
    <property type="evidence" value="ECO:0007669"/>
    <property type="project" value="UniProtKB-KW"/>
</dbReference>
<protein>
    <recommendedName>
        <fullName evidence="2">GTP cyclohydrolase 1 type 2 homolog</fullName>
    </recommendedName>
</protein>
<feature type="binding site" evidence="4">
    <location>
        <position position="63"/>
    </location>
    <ligand>
        <name>a divalent metal cation</name>
        <dbReference type="ChEBI" id="CHEBI:60240"/>
        <label>1</label>
    </ligand>
</feature>
<dbReference type="GO" id="GO:0005737">
    <property type="term" value="C:cytoplasm"/>
    <property type="evidence" value="ECO:0007669"/>
    <property type="project" value="TreeGrafter"/>
</dbReference>
<dbReference type="FunFam" id="3.40.1390.30:FF:000002">
    <property type="entry name" value="Nif3-like dinuclear metal center protein"/>
    <property type="match status" value="1"/>
</dbReference>
<feature type="binding site" evidence="4">
    <location>
        <position position="64"/>
    </location>
    <ligand>
        <name>a divalent metal cation</name>
        <dbReference type="ChEBI" id="CHEBI:60240"/>
        <label>2</label>
    </ligand>
</feature>
<proteinExistence type="inferred from homology"/>
<dbReference type="Pfam" id="PF01784">
    <property type="entry name" value="DUF34_NIF3"/>
    <property type="match status" value="1"/>
</dbReference>
<evidence type="ECO:0000313" key="6">
    <source>
        <dbReference type="Proteomes" id="UP000501602"/>
    </source>
</evidence>
<sequence length="251" mass="27293">MQTNELISYLDGLLKPWLVKDYAPNGLQVEGKSDIRTIVTAVTADQYAVDRAVELGADCLLVHHGYFWKSEPAVITGMKQRRLKALLSNDINLIGYHLPLDIHPKLGNNAQLGQMLGINNIRPLEAGNDTCLVLRGELEPSLSGDALTKLLEQQLGRSPLHIAAHSRPIKTVAWCTGGAQDYLDQVAAMGIDAFISGEVSERTYHSAVEQGTDYFSAGHHATERGGIKALGEHLASQFDVSVTFVDTPNPV</sequence>
<evidence type="ECO:0000256" key="2">
    <source>
        <dbReference type="ARBA" id="ARBA00022112"/>
    </source>
</evidence>
<dbReference type="InterPro" id="IPR002678">
    <property type="entry name" value="DUF34/NIF3"/>
</dbReference>
<evidence type="ECO:0000256" key="3">
    <source>
        <dbReference type="ARBA" id="ARBA00022723"/>
    </source>
</evidence>
<organism evidence="5 6">
    <name type="scientific">Ferrimonas lipolytica</name>
    <dbReference type="NCBI Taxonomy" id="2724191"/>
    <lineage>
        <taxon>Bacteria</taxon>
        <taxon>Pseudomonadati</taxon>
        <taxon>Pseudomonadota</taxon>
        <taxon>Gammaproteobacteria</taxon>
        <taxon>Alteromonadales</taxon>
        <taxon>Ferrimonadaceae</taxon>
        <taxon>Ferrimonas</taxon>
    </lineage>
</organism>
<gene>
    <name evidence="5" type="ORF">HER31_06410</name>
</gene>
<dbReference type="EMBL" id="CP051180">
    <property type="protein sequence ID" value="QIZ76524.1"/>
    <property type="molecule type" value="Genomic_DNA"/>
</dbReference>
<dbReference type="AlphaFoldDB" id="A0A6H1UBV9"/>
<evidence type="ECO:0000313" key="5">
    <source>
        <dbReference type="EMBL" id="QIZ76524.1"/>
    </source>
</evidence>
<evidence type="ECO:0000256" key="4">
    <source>
        <dbReference type="PIRSR" id="PIRSR602678-1"/>
    </source>
</evidence>
<dbReference type="Proteomes" id="UP000501602">
    <property type="component" value="Chromosome"/>
</dbReference>
<dbReference type="InterPro" id="IPR036069">
    <property type="entry name" value="DUF34/NIF3_sf"/>
</dbReference>